<dbReference type="Proteomes" id="UP001060215">
    <property type="component" value="Chromosome 9"/>
</dbReference>
<accession>A0ACC0GMZ7</accession>
<keyword evidence="2" id="KW-1185">Reference proteome</keyword>
<evidence type="ECO:0000313" key="1">
    <source>
        <dbReference type="EMBL" id="KAI8002552.1"/>
    </source>
</evidence>
<comment type="caution">
    <text evidence="1">The sequence shown here is derived from an EMBL/GenBank/DDBJ whole genome shotgun (WGS) entry which is preliminary data.</text>
</comment>
<protein>
    <submittedName>
        <fullName evidence="1">Pentatricopeptide repeat-containing protein</fullName>
    </submittedName>
</protein>
<proteinExistence type="predicted"/>
<reference evidence="1 2" key="1">
    <citation type="journal article" date="2022" name="Plant J.">
        <title>Chromosome-level genome of Camellia lanceoleosa provides a valuable resource for understanding genome evolution and self-incompatibility.</title>
        <authorList>
            <person name="Gong W."/>
            <person name="Xiao S."/>
            <person name="Wang L."/>
            <person name="Liao Z."/>
            <person name="Chang Y."/>
            <person name="Mo W."/>
            <person name="Hu G."/>
            <person name="Li W."/>
            <person name="Zhao G."/>
            <person name="Zhu H."/>
            <person name="Hu X."/>
            <person name="Ji K."/>
            <person name="Xiang X."/>
            <person name="Song Q."/>
            <person name="Yuan D."/>
            <person name="Jin S."/>
            <person name="Zhang L."/>
        </authorList>
    </citation>
    <scope>NUCLEOTIDE SEQUENCE [LARGE SCALE GENOMIC DNA]</scope>
    <source>
        <strain evidence="1">SQ_2022a</strain>
    </source>
</reference>
<sequence>MCGNRGKGRGGSGRATKERVGDDASKVFDKIPYRDQVCYGSIIVGLAQNSRSFEALSYFANLKSCGIGSKMYNVLEALHATAKLIALEQCRIIHDHAVVIGFDLGMVVGTVLVDGYGKCSLVSDAHGVFDELVSEMSII</sequence>
<evidence type="ECO:0000313" key="2">
    <source>
        <dbReference type="Proteomes" id="UP001060215"/>
    </source>
</evidence>
<gene>
    <name evidence="1" type="ORF">LOK49_LG08G01939</name>
</gene>
<name>A0ACC0GMZ7_9ERIC</name>
<dbReference type="EMBL" id="CM045766">
    <property type="protein sequence ID" value="KAI8002552.1"/>
    <property type="molecule type" value="Genomic_DNA"/>
</dbReference>
<organism evidence="1 2">
    <name type="scientific">Camellia lanceoleosa</name>
    <dbReference type="NCBI Taxonomy" id="1840588"/>
    <lineage>
        <taxon>Eukaryota</taxon>
        <taxon>Viridiplantae</taxon>
        <taxon>Streptophyta</taxon>
        <taxon>Embryophyta</taxon>
        <taxon>Tracheophyta</taxon>
        <taxon>Spermatophyta</taxon>
        <taxon>Magnoliopsida</taxon>
        <taxon>eudicotyledons</taxon>
        <taxon>Gunneridae</taxon>
        <taxon>Pentapetalae</taxon>
        <taxon>asterids</taxon>
        <taxon>Ericales</taxon>
        <taxon>Theaceae</taxon>
        <taxon>Camellia</taxon>
    </lineage>
</organism>